<accession>A0ABW1ZPY4</accession>
<comment type="caution">
    <text evidence="1">The sequence shown here is derived from an EMBL/GenBank/DDBJ whole genome shotgun (WGS) entry which is preliminary data.</text>
</comment>
<dbReference type="Proteomes" id="UP001596317">
    <property type="component" value="Unassembled WGS sequence"/>
</dbReference>
<sequence length="118" mass="13027">MWPALAPLPDAAPLRVKAQWEEGRLSVAGQPVTAAMLRLTVAGQQARLAPCLLCGHLDADPEHLCWPCRTAYRKYVTTGGVCPTCRTMSVIRRVHESGSGGWEECLQCQRWTPLEGRE</sequence>
<reference evidence="2" key="1">
    <citation type="journal article" date="2019" name="Int. J. Syst. Evol. Microbiol.">
        <title>The Global Catalogue of Microorganisms (GCM) 10K type strain sequencing project: providing services to taxonomists for standard genome sequencing and annotation.</title>
        <authorList>
            <consortium name="The Broad Institute Genomics Platform"/>
            <consortium name="The Broad Institute Genome Sequencing Center for Infectious Disease"/>
            <person name="Wu L."/>
            <person name="Ma J."/>
        </authorList>
    </citation>
    <scope>NUCLEOTIDE SEQUENCE [LARGE SCALE GENOMIC DNA]</scope>
    <source>
        <strain evidence="2">CCUG 63830</strain>
    </source>
</reference>
<keyword evidence="2" id="KW-1185">Reference proteome</keyword>
<evidence type="ECO:0000313" key="2">
    <source>
        <dbReference type="Proteomes" id="UP001596317"/>
    </source>
</evidence>
<protein>
    <recommendedName>
        <fullName evidence="3">Double zinc ribbon domain-containing protein</fullName>
    </recommendedName>
</protein>
<dbReference type="RefSeq" id="WP_380058642.1">
    <property type="nucleotide sequence ID" value="NZ_JBHSWB010000002.1"/>
</dbReference>
<organism evidence="1 2">
    <name type="scientific">Deinococcus multiflagellatus</name>
    <dbReference type="NCBI Taxonomy" id="1656887"/>
    <lineage>
        <taxon>Bacteria</taxon>
        <taxon>Thermotogati</taxon>
        <taxon>Deinococcota</taxon>
        <taxon>Deinococci</taxon>
        <taxon>Deinococcales</taxon>
        <taxon>Deinococcaceae</taxon>
        <taxon>Deinococcus</taxon>
    </lineage>
</organism>
<dbReference type="EMBL" id="JBHSWB010000002">
    <property type="protein sequence ID" value="MFC6662673.1"/>
    <property type="molecule type" value="Genomic_DNA"/>
</dbReference>
<evidence type="ECO:0000313" key="1">
    <source>
        <dbReference type="EMBL" id="MFC6662673.1"/>
    </source>
</evidence>
<evidence type="ECO:0008006" key="3">
    <source>
        <dbReference type="Google" id="ProtNLM"/>
    </source>
</evidence>
<name>A0ABW1ZPY4_9DEIO</name>
<proteinExistence type="predicted"/>
<gene>
    <name evidence="1" type="ORF">ACFP90_21720</name>
</gene>